<comment type="caution">
    <text evidence="2">The sequence shown here is derived from an EMBL/GenBank/DDBJ whole genome shotgun (WGS) entry which is preliminary data.</text>
</comment>
<gene>
    <name evidence="2" type="ORF">GMARGA_LOCUS23613</name>
</gene>
<name>A0ABN7VW78_GIGMA</name>
<evidence type="ECO:0000256" key="1">
    <source>
        <dbReference type="SAM" id="MobiDB-lite"/>
    </source>
</evidence>
<feature type="compositionally biased region" description="Polar residues" evidence="1">
    <location>
        <begin position="1"/>
        <end position="10"/>
    </location>
</feature>
<evidence type="ECO:0000313" key="2">
    <source>
        <dbReference type="EMBL" id="CAG8803274.1"/>
    </source>
</evidence>
<keyword evidence="3" id="KW-1185">Reference proteome</keyword>
<organism evidence="2 3">
    <name type="scientific">Gigaspora margarita</name>
    <dbReference type="NCBI Taxonomy" id="4874"/>
    <lineage>
        <taxon>Eukaryota</taxon>
        <taxon>Fungi</taxon>
        <taxon>Fungi incertae sedis</taxon>
        <taxon>Mucoromycota</taxon>
        <taxon>Glomeromycotina</taxon>
        <taxon>Glomeromycetes</taxon>
        <taxon>Diversisporales</taxon>
        <taxon>Gigasporaceae</taxon>
        <taxon>Gigaspora</taxon>
    </lineage>
</organism>
<sequence length="119" mass="14106">NKGLQFNNTNNHKEKASRNGKNTERRILFLENSRGIDQHMGKRYRDRNRRRRDDKTRIARVIRRSQKTPGGARSLQRTGRTSNYKLEQDQRHNSTIIQIFIFKKAPDFVFDLPPLLEAT</sequence>
<dbReference type="EMBL" id="CAJVQB010024073">
    <property type="protein sequence ID" value="CAG8803274.1"/>
    <property type="molecule type" value="Genomic_DNA"/>
</dbReference>
<proteinExistence type="predicted"/>
<feature type="region of interest" description="Disordered" evidence="1">
    <location>
        <begin position="1"/>
        <end position="25"/>
    </location>
</feature>
<feature type="compositionally biased region" description="Basic and acidic residues" evidence="1">
    <location>
        <begin position="11"/>
        <end position="25"/>
    </location>
</feature>
<reference evidence="2 3" key="1">
    <citation type="submission" date="2021-06" db="EMBL/GenBank/DDBJ databases">
        <authorList>
            <person name="Kallberg Y."/>
            <person name="Tangrot J."/>
            <person name="Rosling A."/>
        </authorList>
    </citation>
    <scope>NUCLEOTIDE SEQUENCE [LARGE SCALE GENOMIC DNA]</scope>
    <source>
        <strain evidence="2 3">120-4 pot B 10/14</strain>
    </source>
</reference>
<protein>
    <submittedName>
        <fullName evidence="2">9070_t:CDS:1</fullName>
    </submittedName>
</protein>
<dbReference type="Proteomes" id="UP000789901">
    <property type="component" value="Unassembled WGS sequence"/>
</dbReference>
<accession>A0ABN7VW78</accession>
<feature type="region of interest" description="Disordered" evidence="1">
    <location>
        <begin position="63"/>
        <end position="82"/>
    </location>
</feature>
<feature type="non-terminal residue" evidence="2">
    <location>
        <position position="1"/>
    </location>
</feature>
<evidence type="ECO:0000313" key="3">
    <source>
        <dbReference type="Proteomes" id="UP000789901"/>
    </source>
</evidence>